<evidence type="ECO:0000256" key="1">
    <source>
        <dbReference type="SAM" id="MobiDB-lite"/>
    </source>
</evidence>
<comment type="caution">
    <text evidence="2">The sequence shown here is derived from an EMBL/GenBank/DDBJ whole genome shotgun (WGS) entry which is preliminary data.</text>
</comment>
<proteinExistence type="predicted"/>
<reference evidence="2" key="1">
    <citation type="journal article" date="2014" name="Int. J. Syst. Evol. Microbiol.">
        <title>Complete genome sequence of Corynebacterium casei LMG S-19264T (=DSM 44701T), isolated from a smear-ripened cheese.</title>
        <authorList>
            <consortium name="US DOE Joint Genome Institute (JGI-PGF)"/>
            <person name="Walter F."/>
            <person name="Albersmeier A."/>
            <person name="Kalinowski J."/>
            <person name="Ruckert C."/>
        </authorList>
    </citation>
    <scope>NUCLEOTIDE SEQUENCE</scope>
    <source>
        <strain evidence="2">CGMCC 1.15762</strain>
    </source>
</reference>
<keyword evidence="3" id="KW-1185">Reference proteome</keyword>
<gene>
    <name evidence="2" type="ORF">GCM10011415_12580</name>
</gene>
<evidence type="ECO:0000313" key="3">
    <source>
        <dbReference type="Proteomes" id="UP000617145"/>
    </source>
</evidence>
<feature type="compositionally biased region" description="Basic and acidic residues" evidence="1">
    <location>
        <begin position="55"/>
        <end position="73"/>
    </location>
</feature>
<dbReference type="Proteomes" id="UP000617145">
    <property type="component" value="Unassembled WGS sequence"/>
</dbReference>
<accession>A0A8J3EFV6</accession>
<name>A0A8J3EFV6_9RHOB</name>
<evidence type="ECO:0000313" key="2">
    <source>
        <dbReference type="EMBL" id="GGG67150.1"/>
    </source>
</evidence>
<feature type="compositionally biased region" description="Polar residues" evidence="1">
    <location>
        <begin position="23"/>
        <end position="44"/>
    </location>
</feature>
<organism evidence="2 3">
    <name type="scientific">Salipiger pallidus</name>
    <dbReference type="NCBI Taxonomy" id="1775170"/>
    <lineage>
        <taxon>Bacteria</taxon>
        <taxon>Pseudomonadati</taxon>
        <taxon>Pseudomonadota</taxon>
        <taxon>Alphaproteobacteria</taxon>
        <taxon>Rhodobacterales</taxon>
        <taxon>Roseobacteraceae</taxon>
        <taxon>Salipiger</taxon>
    </lineage>
</organism>
<dbReference type="EMBL" id="BMJV01000002">
    <property type="protein sequence ID" value="GGG67150.1"/>
    <property type="molecule type" value="Genomic_DNA"/>
</dbReference>
<dbReference type="AlphaFoldDB" id="A0A8J3EFV6"/>
<protein>
    <submittedName>
        <fullName evidence="2">Uncharacterized protein</fullName>
    </submittedName>
</protein>
<sequence>MKPSLEDLLSGVPAQEGNGGTPRGSSTQKASKPLTTLEKTSANAKQVLEEEAEERAEKMARLKAAREARDKTA</sequence>
<dbReference type="RefSeq" id="WP_188789378.1">
    <property type="nucleotide sequence ID" value="NZ_BMJV01000002.1"/>
</dbReference>
<feature type="region of interest" description="Disordered" evidence="1">
    <location>
        <begin position="1"/>
        <end position="73"/>
    </location>
</feature>
<reference evidence="2" key="2">
    <citation type="submission" date="2020-09" db="EMBL/GenBank/DDBJ databases">
        <authorList>
            <person name="Sun Q."/>
            <person name="Zhou Y."/>
        </authorList>
    </citation>
    <scope>NUCLEOTIDE SEQUENCE</scope>
    <source>
        <strain evidence="2">CGMCC 1.15762</strain>
    </source>
</reference>